<feature type="region of interest" description="Disordered" evidence="1">
    <location>
        <begin position="1"/>
        <end position="47"/>
    </location>
</feature>
<reference evidence="2 3" key="1">
    <citation type="submission" date="2013-12" db="EMBL/GenBank/DDBJ databases">
        <title>Draft genome of the parsitic nematode Ancylostoma duodenale.</title>
        <authorList>
            <person name="Mitreva M."/>
        </authorList>
    </citation>
    <scope>NUCLEOTIDE SEQUENCE [LARGE SCALE GENOMIC DNA]</scope>
    <source>
        <strain evidence="2 3">Zhejiang</strain>
    </source>
</reference>
<keyword evidence="3" id="KW-1185">Reference proteome</keyword>
<sequence length="146" mass="16369">MANGMKSTLAGSAKFVTTPTTTTEQTATTAPQRTTTPPMRTTTSDLETIVPTRARPWLTYKPRDRHTTRWRSMHFDKYTTTAPQKTTAVMEEVTGEPVRIEGDVTTMPPPSDEVTSTDQPTLTTMSRQTTEIVFFTHTRPSTFRDP</sequence>
<accession>A0A0C2CI28</accession>
<organism evidence="2 3">
    <name type="scientific">Ancylostoma duodenale</name>
    <dbReference type="NCBI Taxonomy" id="51022"/>
    <lineage>
        <taxon>Eukaryota</taxon>
        <taxon>Metazoa</taxon>
        <taxon>Ecdysozoa</taxon>
        <taxon>Nematoda</taxon>
        <taxon>Chromadorea</taxon>
        <taxon>Rhabditida</taxon>
        <taxon>Rhabditina</taxon>
        <taxon>Rhabditomorpha</taxon>
        <taxon>Strongyloidea</taxon>
        <taxon>Ancylostomatidae</taxon>
        <taxon>Ancylostomatinae</taxon>
        <taxon>Ancylostoma</taxon>
    </lineage>
</organism>
<name>A0A0C2CI28_9BILA</name>
<dbReference type="Proteomes" id="UP000054047">
    <property type="component" value="Unassembled WGS sequence"/>
</dbReference>
<feature type="compositionally biased region" description="Polar residues" evidence="1">
    <location>
        <begin position="1"/>
        <end position="10"/>
    </location>
</feature>
<dbReference type="OrthoDB" id="3626597at2759"/>
<evidence type="ECO:0000256" key="1">
    <source>
        <dbReference type="SAM" id="MobiDB-lite"/>
    </source>
</evidence>
<evidence type="ECO:0000313" key="2">
    <source>
        <dbReference type="EMBL" id="KIH49437.1"/>
    </source>
</evidence>
<dbReference type="EMBL" id="KN753457">
    <property type="protein sequence ID" value="KIH49437.1"/>
    <property type="molecule type" value="Genomic_DNA"/>
</dbReference>
<proteinExistence type="predicted"/>
<feature type="compositionally biased region" description="Low complexity" evidence="1">
    <location>
        <begin position="17"/>
        <end position="43"/>
    </location>
</feature>
<protein>
    <submittedName>
        <fullName evidence="2">Uncharacterized protein</fullName>
    </submittedName>
</protein>
<gene>
    <name evidence="2" type="ORF">ANCDUO_20488</name>
</gene>
<feature type="region of interest" description="Disordered" evidence="1">
    <location>
        <begin position="92"/>
        <end position="121"/>
    </location>
</feature>
<evidence type="ECO:0000313" key="3">
    <source>
        <dbReference type="Proteomes" id="UP000054047"/>
    </source>
</evidence>
<feature type="non-terminal residue" evidence="2">
    <location>
        <position position="146"/>
    </location>
</feature>
<dbReference type="AlphaFoldDB" id="A0A0C2CI28"/>